<dbReference type="InterPro" id="IPR020904">
    <property type="entry name" value="Sc_DH/Rdtase_CS"/>
</dbReference>
<comment type="caution">
    <text evidence="4">The sequence shown here is derived from an EMBL/GenBank/DDBJ whole genome shotgun (WGS) entry which is preliminary data.</text>
</comment>
<dbReference type="PRINTS" id="PR00081">
    <property type="entry name" value="GDHRDH"/>
</dbReference>
<dbReference type="PROSITE" id="PS00061">
    <property type="entry name" value="ADH_SHORT"/>
    <property type="match status" value="1"/>
</dbReference>
<evidence type="ECO:0000256" key="3">
    <source>
        <dbReference type="RuleBase" id="RU000363"/>
    </source>
</evidence>
<accession>A0ABV6Z5J6</accession>
<dbReference type="EC" id="1.-.-.-" evidence="4"/>
<evidence type="ECO:0000313" key="4">
    <source>
        <dbReference type="EMBL" id="MFC1853709.1"/>
    </source>
</evidence>
<protein>
    <submittedName>
        <fullName evidence="4">SDR family NAD(P)-dependent oxidoreductase</fullName>
        <ecNumber evidence="4">1.-.-.-</ecNumber>
    </submittedName>
</protein>
<gene>
    <name evidence="4" type="ORF">ACFL27_26295</name>
</gene>
<evidence type="ECO:0000313" key="5">
    <source>
        <dbReference type="Proteomes" id="UP001594351"/>
    </source>
</evidence>
<dbReference type="Proteomes" id="UP001594351">
    <property type="component" value="Unassembled WGS sequence"/>
</dbReference>
<keyword evidence="5" id="KW-1185">Reference proteome</keyword>
<organism evidence="4 5">
    <name type="scientific">candidate division CSSED10-310 bacterium</name>
    <dbReference type="NCBI Taxonomy" id="2855610"/>
    <lineage>
        <taxon>Bacteria</taxon>
        <taxon>Bacteria division CSSED10-310</taxon>
    </lineage>
</organism>
<sequence>MSDDRKVAIVTGASRGLGKALCIQLCQQGYDVAGLARSKQKLAELEAGVSALPGQFSSVSVDVADGPAMAAAVNEVKTHYGSIDLAIANAGISEAGWAAKQSPEKIHRLFQVNFMGMIHLFSPLIPEMIERKRGHLVGIVSIAGYRGMPALSAYAASKAAMRSYLETLRIELKSRGITVSSICPGYFETDMTSDRARPMPFLISVEKAAAHVMKAIDAKASEVVFPFPMALSTRLLNFLPNSIYDIIVKFL</sequence>
<dbReference type="PANTHER" id="PTHR44196:SF1">
    <property type="entry name" value="DEHYDROGENASE_REDUCTASE SDR FAMILY MEMBER 7B"/>
    <property type="match status" value="1"/>
</dbReference>
<keyword evidence="2 4" id="KW-0560">Oxidoreductase</keyword>
<name>A0ABV6Z5J6_UNCC1</name>
<dbReference type="GO" id="GO:0016491">
    <property type="term" value="F:oxidoreductase activity"/>
    <property type="evidence" value="ECO:0007669"/>
    <property type="project" value="UniProtKB-KW"/>
</dbReference>
<dbReference type="PRINTS" id="PR00080">
    <property type="entry name" value="SDRFAMILY"/>
</dbReference>
<dbReference type="InterPro" id="IPR002347">
    <property type="entry name" value="SDR_fam"/>
</dbReference>
<proteinExistence type="inferred from homology"/>
<evidence type="ECO:0000256" key="2">
    <source>
        <dbReference type="ARBA" id="ARBA00023002"/>
    </source>
</evidence>
<dbReference type="SUPFAM" id="SSF51735">
    <property type="entry name" value="NAD(P)-binding Rossmann-fold domains"/>
    <property type="match status" value="1"/>
</dbReference>
<dbReference type="Gene3D" id="3.40.50.720">
    <property type="entry name" value="NAD(P)-binding Rossmann-like Domain"/>
    <property type="match status" value="1"/>
</dbReference>
<dbReference type="EMBL" id="JBHPBY010000579">
    <property type="protein sequence ID" value="MFC1853709.1"/>
    <property type="molecule type" value="Genomic_DNA"/>
</dbReference>
<dbReference type="PANTHER" id="PTHR44196">
    <property type="entry name" value="DEHYDROGENASE/REDUCTASE SDR FAMILY MEMBER 7B"/>
    <property type="match status" value="1"/>
</dbReference>
<comment type="similarity">
    <text evidence="1 3">Belongs to the short-chain dehydrogenases/reductases (SDR) family.</text>
</comment>
<reference evidence="4 5" key="1">
    <citation type="submission" date="2024-09" db="EMBL/GenBank/DDBJ databases">
        <title>Laminarin stimulates single cell rates of sulfate reduction while oxygen inhibits transcriptomic activity in coastal marine sediment.</title>
        <authorList>
            <person name="Lindsay M."/>
            <person name="Orcutt B."/>
            <person name="Emerson D."/>
            <person name="Stepanauskas R."/>
            <person name="D'Angelo T."/>
        </authorList>
    </citation>
    <scope>NUCLEOTIDE SEQUENCE [LARGE SCALE GENOMIC DNA]</scope>
    <source>
        <strain evidence="4">SAG AM-311-K15</strain>
    </source>
</reference>
<evidence type="ECO:0000256" key="1">
    <source>
        <dbReference type="ARBA" id="ARBA00006484"/>
    </source>
</evidence>
<dbReference type="InterPro" id="IPR036291">
    <property type="entry name" value="NAD(P)-bd_dom_sf"/>
</dbReference>
<dbReference type="Pfam" id="PF00106">
    <property type="entry name" value="adh_short"/>
    <property type="match status" value="1"/>
</dbReference>